<feature type="compositionally biased region" description="Low complexity" evidence="1">
    <location>
        <begin position="90"/>
        <end position="113"/>
    </location>
</feature>
<feature type="region of interest" description="Disordered" evidence="1">
    <location>
        <begin position="71"/>
        <end position="117"/>
    </location>
</feature>
<feature type="region of interest" description="Disordered" evidence="1">
    <location>
        <begin position="132"/>
        <end position="163"/>
    </location>
</feature>
<evidence type="ECO:0000313" key="3">
    <source>
        <dbReference type="Proteomes" id="UP001152561"/>
    </source>
</evidence>
<dbReference type="EMBL" id="JAJAGQ010000009">
    <property type="protein sequence ID" value="KAJ8552936.1"/>
    <property type="molecule type" value="Genomic_DNA"/>
</dbReference>
<accession>A0A9Q1RC77</accession>
<name>A0A9Q1RC77_9SOLA</name>
<feature type="compositionally biased region" description="Polar residues" evidence="1">
    <location>
        <begin position="17"/>
        <end position="49"/>
    </location>
</feature>
<protein>
    <submittedName>
        <fullName evidence="2">Uncharacterized protein</fullName>
    </submittedName>
</protein>
<feature type="compositionally biased region" description="Polar residues" evidence="1">
    <location>
        <begin position="145"/>
        <end position="163"/>
    </location>
</feature>
<feature type="region of interest" description="Disordered" evidence="1">
    <location>
        <begin position="17"/>
        <end position="56"/>
    </location>
</feature>
<proteinExistence type="predicted"/>
<feature type="compositionally biased region" description="Polar residues" evidence="1">
    <location>
        <begin position="71"/>
        <end position="83"/>
    </location>
</feature>
<sequence>MTKEDSSCTSSVVRALNLQSATTTPVPEKVTQTTEQLPETITEQVQANPTPKGGEGSVAAIEKVTAMVPTENTLPSSLSTEAPTKNVVEGGTSTTTVAPTSVSSGVSTQQVPTGHSPSLACPVEFPILNDSIRKQNNVPEKKWNKGSTKASSITKGDAKTTSL</sequence>
<dbReference type="AlphaFoldDB" id="A0A9Q1RC77"/>
<reference evidence="3" key="1">
    <citation type="journal article" date="2023" name="Proc. Natl. Acad. Sci. U.S.A.">
        <title>Genomic and structural basis for evolution of tropane alkaloid biosynthesis.</title>
        <authorList>
            <person name="Wanga Y.-J."/>
            <person name="Taina T."/>
            <person name="Yua J.-Y."/>
            <person name="Lia J."/>
            <person name="Xua B."/>
            <person name="Chenc J."/>
            <person name="D'Auriad J.C."/>
            <person name="Huanga J.-P."/>
            <person name="Huanga S.-X."/>
        </authorList>
    </citation>
    <scope>NUCLEOTIDE SEQUENCE [LARGE SCALE GENOMIC DNA]</scope>
    <source>
        <strain evidence="3">cv. KIB-2019</strain>
    </source>
</reference>
<evidence type="ECO:0000256" key="1">
    <source>
        <dbReference type="SAM" id="MobiDB-lite"/>
    </source>
</evidence>
<gene>
    <name evidence="2" type="ORF">K7X08_020329</name>
</gene>
<dbReference type="Proteomes" id="UP001152561">
    <property type="component" value="Unassembled WGS sequence"/>
</dbReference>
<evidence type="ECO:0000313" key="2">
    <source>
        <dbReference type="EMBL" id="KAJ8552936.1"/>
    </source>
</evidence>
<comment type="caution">
    <text evidence="2">The sequence shown here is derived from an EMBL/GenBank/DDBJ whole genome shotgun (WGS) entry which is preliminary data.</text>
</comment>
<keyword evidence="3" id="KW-1185">Reference proteome</keyword>
<organism evidence="2 3">
    <name type="scientific">Anisodus acutangulus</name>
    <dbReference type="NCBI Taxonomy" id="402998"/>
    <lineage>
        <taxon>Eukaryota</taxon>
        <taxon>Viridiplantae</taxon>
        <taxon>Streptophyta</taxon>
        <taxon>Embryophyta</taxon>
        <taxon>Tracheophyta</taxon>
        <taxon>Spermatophyta</taxon>
        <taxon>Magnoliopsida</taxon>
        <taxon>eudicotyledons</taxon>
        <taxon>Gunneridae</taxon>
        <taxon>Pentapetalae</taxon>
        <taxon>asterids</taxon>
        <taxon>lamiids</taxon>
        <taxon>Solanales</taxon>
        <taxon>Solanaceae</taxon>
        <taxon>Solanoideae</taxon>
        <taxon>Hyoscyameae</taxon>
        <taxon>Anisodus</taxon>
    </lineage>
</organism>